<name>A0A6A4H675_9AGAR</name>
<evidence type="ECO:0000313" key="1">
    <source>
        <dbReference type="EMBL" id="KAE9393213.1"/>
    </source>
</evidence>
<protein>
    <submittedName>
        <fullName evidence="1">Uncharacterized protein</fullName>
    </submittedName>
</protein>
<sequence length="151" mass="17104">MGGGPLFGVQVTNGIDCDDLVDPSTTYHWHTGTFSMRLYAPPAAQRAEELEPYGITSYNCSPPQACDQAAARTRRRRFSGYRKTLNQPVNAYCYLQDVEKVLEEKDLDPMCLTEEGIKRSPMYVTAEMQKNPSMFVSSEMLTFLERAQFAR</sequence>
<keyword evidence="2" id="KW-1185">Reference proteome</keyword>
<proteinExistence type="predicted"/>
<dbReference type="EMBL" id="ML769578">
    <property type="protein sequence ID" value="KAE9393213.1"/>
    <property type="molecule type" value="Genomic_DNA"/>
</dbReference>
<evidence type="ECO:0000313" key="2">
    <source>
        <dbReference type="Proteomes" id="UP000799118"/>
    </source>
</evidence>
<gene>
    <name evidence="1" type="ORF">BT96DRAFT_999664</name>
</gene>
<reference evidence="1" key="1">
    <citation type="journal article" date="2019" name="Environ. Microbiol.">
        <title>Fungal ecological strategies reflected in gene transcription - a case study of two litter decomposers.</title>
        <authorList>
            <person name="Barbi F."/>
            <person name="Kohler A."/>
            <person name="Barry K."/>
            <person name="Baskaran P."/>
            <person name="Daum C."/>
            <person name="Fauchery L."/>
            <person name="Ihrmark K."/>
            <person name="Kuo A."/>
            <person name="LaButti K."/>
            <person name="Lipzen A."/>
            <person name="Morin E."/>
            <person name="Grigoriev I.V."/>
            <person name="Henrissat B."/>
            <person name="Lindahl B."/>
            <person name="Martin F."/>
        </authorList>
    </citation>
    <scope>NUCLEOTIDE SEQUENCE</scope>
    <source>
        <strain evidence="1">JB14</strain>
    </source>
</reference>
<dbReference type="AlphaFoldDB" id="A0A6A4H675"/>
<dbReference type="Proteomes" id="UP000799118">
    <property type="component" value="Unassembled WGS sequence"/>
</dbReference>
<organism evidence="1 2">
    <name type="scientific">Gymnopus androsaceus JB14</name>
    <dbReference type="NCBI Taxonomy" id="1447944"/>
    <lineage>
        <taxon>Eukaryota</taxon>
        <taxon>Fungi</taxon>
        <taxon>Dikarya</taxon>
        <taxon>Basidiomycota</taxon>
        <taxon>Agaricomycotina</taxon>
        <taxon>Agaricomycetes</taxon>
        <taxon>Agaricomycetidae</taxon>
        <taxon>Agaricales</taxon>
        <taxon>Marasmiineae</taxon>
        <taxon>Omphalotaceae</taxon>
        <taxon>Gymnopus</taxon>
    </lineage>
</organism>
<accession>A0A6A4H675</accession>